<evidence type="ECO:0000256" key="6">
    <source>
        <dbReference type="ARBA" id="ARBA00023004"/>
    </source>
</evidence>
<dbReference type="PANTHER" id="PTHR30038">
    <property type="entry name" value="ALDEHYDE FERREDOXIN OXIDOREDUCTASE"/>
    <property type="match status" value="1"/>
</dbReference>
<name>A0A948RVR0_UNCEI</name>
<evidence type="ECO:0000256" key="1">
    <source>
        <dbReference type="ARBA" id="ARBA00001966"/>
    </source>
</evidence>
<organism evidence="10 11">
    <name type="scientific">Eiseniibacteriota bacterium</name>
    <dbReference type="NCBI Taxonomy" id="2212470"/>
    <lineage>
        <taxon>Bacteria</taxon>
        <taxon>Candidatus Eiseniibacteriota</taxon>
    </lineage>
</organism>
<dbReference type="GO" id="GO:0016625">
    <property type="term" value="F:oxidoreductase activity, acting on the aldehyde or oxo group of donors, iron-sulfur protein as acceptor"/>
    <property type="evidence" value="ECO:0007669"/>
    <property type="project" value="InterPro"/>
</dbReference>
<comment type="cofactor">
    <cofactor evidence="8">
        <name>tungstopterin</name>
        <dbReference type="ChEBI" id="CHEBI:30402"/>
    </cofactor>
</comment>
<evidence type="ECO:0000256" key="5">
    <source>
        <dbReference type="ARBA" id="ARBA00023002"/>
    </source>
</evidence>
<dbReference type="InterPro" id="IPR013984">
    <property type="entry name" value="Ald_Fedxn_OxRdtase_dom2"/>
</dbReference>
<dbReference type="Pfam" id="PF02730">
    <property type="entry name" value="AFOR_N"/>
    <property type="match status" value="1"/>
</dbReference>
<keyword evidence="7" id="KW-0411">Iron-sulfur</keyword>
<dbReference type="SUPFAM" id="SSF48310">
    <property type="entry name" value="Aldehyde ferredoxin oxidoreductase, C-terminal domains"/>
    <property type="match status" value="1"/>
</dbReference>
<dbReference type="InterPro" id="IPR001203">
    <property type="entry name" value="OxRdtase_Ald_Fedxn_C"/>
</dbReference>
<comment type="caution">
    <text evidence="10">The sequence shown here is derived from an EMBL/GenBank/DDBJ whole genome shotgun (WGS) entry which is preliminary data.</text>
</comment>
<dbReference type="SUPFAM" id="SSF56228">
    <property type="entry name" value="Aldehyde ferredoxin oxidoreductase, N-terminal domain"/>
    <property type="match status" value="1"/>
</dbReference>
<evidence type="ECO:0000256" key="3">
    <source>
        <dbReference type="ARBA" id="ARBA00022485"/>
    </source>
</evidence>
<dbReference type="Gene3D" id="1.10.599.10">
    <property type="entry name" value="Aldehyde Ferredoxin Oxidoreductase Protein, subunit A, domain 3"/>
    <property type="match status" value="1"/>
</dbReference>
<protein>
    <submittedName>
        <fullName evidence="10">Aldehyde:ferredoxin oxidoreductase</fullName>
    </submittedName>
</protein>
<dbReference type="InterPro" id="IPR013983">
    <property type="entry name" value="Ald_Fedxn_OxRdtase_N"/>
</dbReference>
<dbReference type="Proteomes" id="UP000777784">
    <property type="component" value="Unassembled WGS sequence"/>
</dbReference>
<evidence type="ECO:0000313" key="11">
    <source>
        <dbReference type="Proteomes" id="UP000777784"/>
    </source>
</evidence>
<dbReference type="Pfam" id="PF01314">
    <property type="entry name" value="AFOR_C"/>
    <property type="match status" value="1"/>
</dbReference>
<comment type="cofactor">
    <cofactor evidence="1">
        <name>[4Fe-4S] cluster</name>
        <dbReference type="ChEBI" id="CHEBI:49883"/>
    </cofactor>
</comment>
<dbReference type="InterPro" id="IPR036503">
    <property type="entry name" value="Ald_Fedxn_OxRdtase_N_sf"/>
</dbReference>
<proteinExistence type="inferred from homology"/>
<keyword evidence="5" id="KW-0560">Oxidoreductase</keyword>
<evidence type="ECO:0000256" key="2">
    <source>
        <dbReference type="ARBA" id="ARBA00011032"/>
    </source>
</evidence>
<dbReference type="InterPro" id="IPR051919">
    <property type="entry name" value="W-dependent_AOR"/>
</dbReference>
<dbReference type="AlphaFoldDB" id="A0A948RVR0"/>
<keyword evidence="3" id="KW-0004">4Fe-4S</keyword>
<dbReference type="Gene3D" id="3.60.9.10">
    <property type="entry name" value="Aldehyde ferredoxin oxidoreductase, N-terminal domain"/>
    <property type="match status" value="1"/>
</dbReference>
<dbReference type="GO" id="GO:0009055">
    <property type="term" value="F:electron transfer activity"/>
    <property type="evidence" value="ECO:0007669"/>
    <property type="project" value="InterPro"/>
</dbReference>
<dbReference type="InterPro" id="IPR036021">
    <property type="entry name" value="Tungsten_al_ferr_oxy-like_C"/>
</dbReference>
<evidence type="ECO:0000256" key="8">
    <source>
        <dbReference type="ARBA" id="ARBA00049934"/>
    </source>
</evidence>
<comment type="similarity">
    <text evidence="2">Belongs to the AOR/FOR family.</text>
</comment>
<gene>
    <name evidence="10" type="ORF">KJ970_12585</name>
</gene>
<evidence type="ECO:0000256" key="7">
    <source>
        <dbReference type="ARBA" id="ARBA00023014"/>
    </source>
</evidence>
<keyword evidence="6" id="KW-0408">Iron</keyword>
<dbReference type="InterPro" id="IPR013985">
    <property type="entry name" value="Ald_Fedxn_OxRdtase_dom3"/>
</dbReference>
<dbReference type="GO" id="GO:0051539">
    <property type="term" value="F:4 iron, 4 sulfur cluster binding"/>
    <property type="evidence" value="ECO:0007669"/>
    <property type="project" value="UniProtKB-KW"/>
</dbReference>
<accession>A0A948RVR0</accession>
<evidence type="ECO:0000259" key="9">
    <source>
        <dbReference type="SMART" id="SM00790"/>
    </source>
</evidence>
<sequence length="583" mass="64502">MWKQILEIDLSSQKSRVLEEEELFHRTMGGTAAGTHLLERYCDPSIDPFDAGNPIILSIGPFSNILPVATKTVALFKSPHTGELGESHAGGRLAMALYNAGFSAIVIIGAAREPVFLNIYNDQVEFLHAGSLWGYSSSATERVLRGRDIGAGGKRSILRIGPAGERLSTYACATVDTQRHFGRLGLGAVMGSKKLKAMVIGGNRYLTVPDKKKFKKYYDSLYDTVVASGEMKKYHDLGTAGNILALNKIQGLPTRNFSQGWFEGSEQISGEVFGNDHLSRQIACAHCQCGCIHLATLREQFHKEHGFKTFQVSYDFELIYALGTNLSINDPKCILKLLHKTEKEGWDAMSVGVTLAWATDAFLGGLIGTDETDGLVLRFGDAETYLESMEKMSRHATPFYKDLEKGAAACSRIYGGEDAAICFGGNEGAGYITGENAFTDWIVGVRHSHLDGAGYSIDQALLKADMSLEDQTKKLASEAKFRMLLNSLVICLFARNIYKPEIIKEGLDLLWRPCAQDELDAFCSDTLRRKYEFKIKCGWNPNEINLPKRLTEVITTTGKVNPENIRRRAGIYWKEIGLTTRRS</sequence>
<dbReference type="Gene3D" id="1.10.569.10">
    <property type="entry name" value="Aldehyde Ferredoxin Oxidoreductase Protein, subunit A, domain 2"/>
    <property type="match status" value="1"/>
</dbReference>
<evidence type="ECO:0000256" key="4">
    <source>
        <dbReference type="ARBA" id="ARBA00022723"/>
    </source>
</evidence>
<dbReference type="SMART" id="SM00790">
    <property type="entry name" value="AFOR_N"/>
    <property type="match status" value="1"/>
</dbReference>
<feature type="domain" description="Aldehyde ferredoxin oxidoreductase N-terminal" evidence="9">
    <location>
        <begin position="1"/>
        <end position="204"/>
    </location>
</feature>
<dbReference type="EMBL" id="JAHJDP010000074">
    <property type="protein sequence ID" value="MBU2691755.1"/>
    <property type="molecule type" value="Genomic_DNA"/>
</dbReference>
<reference evidence="10" key="1">
    <citation type="submission" date="2021-05" db="EMBL/GenBank/DDBJ databases">
        <title>Energy efficiency and biological interactions define the core microbiome of deep oligotrophic groundwater.</title>
        <authorList>
            <person name="Mehrshad M."/>
            <person name="Lopez-Fernandez M."/>
            <person name="Bell E."/>
            <person name="Bernier-Latmani R."/>
            <person name="Bertilsson S."/>
            <person name="Dopson M."/>
        </authorList>
    </citation>
    <scope>NUCLEOTIDE SEQUENCE</scope>
    <source>
        <strain evidence="10">Modern_marine.mb.64</strain>
    </source>
</reference>
<dbReference type="PANTHER" id="PTHR30038:SF8">
    <property type="entry name" value="ALDEHYDE FERREDOXIN OXIDOREDUCTASE"/>
    <property type="match status" value="1"/>
</dbReference>
<evidence type="ECO:0000313" key="10">
    <source>
        <dbReference type="EMBL" id="MBU2691755.1"/>
    </source>
</evidence>
<dbReference type="GO" id="GO:0046872">
    <property type="term" value="F:metal ion binding"/>
    <property type="evidence" value="ECO:0007669"/>
    <property type="project" value="UniProtKB-KW"/>
</dbReference>
<keyword evidence="4" id="KW-0479">Metal-binding</keyword>